<reference evidence="2" key="1">
    <citation type="journal article" date="2022" name="bioRxiv">
        <title>Sequencing and chromosome-scale assembly of the giantPleurodeles waltlgenome.</title>
        <authorList>
            <person name="Brown T."/>
            <person name="Elewa A."/>
            <person name="Iarovenko S."/>
            <person name="Subramanian E."/>
            <person name="Araus A.J."/>
            <person name="Petzold A."/>
            <person name="Susuki M."/>
            <person name="Suzuki K.-i.T."/>
            <person name="Hayashi T."/>
            <person name="Toyoda A."/>
            <person name="Oliveira C."/>
            <person name="Osipova E."/>
            <person name="Leigh N.D."/>
            <person name="Simon A."/>
            <person name="Yun M.H."/>
        </authorList>
    </citation>
    <scope>NUCLEOTIDE SEQUENCE</scope>
    <source>
        <strain evidence="2">20211129_DDA</strain>
        <tissue evidence="2">Liver</tissue>
    </source>
</reference>
<dbReference type="Proteomes" id="UP001066276">
    <property type="component" value="Chromosome 4_2"/>
</dbReference>
<keyword evidence="1" id="KW-0812">Transmembrane</keyword>
<evidence type="ECO:0000256" key="1">
    <source>
        <dbReference type="SAM" id="Phobius"/>
    </source>
</evidence>
<feature type="transmembrane region" description="Helical" evidence="1">
    <location>
        <begin position="71"/>
        <end position="96"/>
    </location>
</feature>
<accession>A0AAV7SMG5</accession>
<gene>
    <name evidence="2" type="ORF">NDU88_005732</name>
</gene>
<evidence type="ECO:0000313" key="2">
    <source>
        <dbReference type="EMBL" id="KAJ1165304.1"/>
    </source>
</evidence>
<dbReference type="EMBL" id="JANPWB010000008">
    <property type="protein sequence ID" value="KAJ1165304.1"/>
    <property type="molecule type" value="Genomic_DNA"/>
</dbReference>
<protein>
    <submittedName>
        <fullName evidence="2">Uncharacterized protein</fullName>
    </submittedName>
</protein>
<comment type="caution">
    <text evidence="2">The sequence shown here is derived from an EMBL/GenBank/DDBJ whole genome shotgun (WGS) entry which is preliminary data.</text>
</comment>
<keyword evidence="1" id="KW-0472">Membrane</keyword>
<evidence type="ECO:0000313" key="3">
    <source>
        <dbReference type="Proteomes" id="UP001066276"/>
    </source>
</evidence>
<feature type="transmembrane region" description="Helical" evidence="1">
    <location>
        <begin position="44"/>
        <end position="65"/>
    </location>
</feature>
<keyword evidence="1" id="KW-1133">Transmembrane helix</keyword>
<dbReference type="AlphaFoldDB" id="A0AAV7SMG5"/>
<organism evidence="2 3">
    <name type="scientific">Pleurodeles waltl</name>
    <name type="common">Iberian ribbed newt</name>
    <dbReference type="NCBI Taxonomy" id="8319"/>
    <lineage>
        <taxon>Eukaryota</taxon>
        <taxon>Metazoa</taxon>
        <taxon>Chordata</taxon>
        <taxon>Craniata</taxon>
        <taxon>Vertebrata</taxon>
        <taxon>Euteleostomi</taxon>
        <taxon>Amphibia</taxon>
        <taxon>Batrachia</taxon>
        <taxon>Caudata</taxon>
        <taxon>Salamandroidea</taxon>
        <taxon>Salamandridae</taxon>
        <taxon>Pleurodelinae</taxon>
        <taxon>Pleurodeles</taxon>
    </lineage>
</organism>
<keyword evidence="3" id="KW-1185">Reference proteome</keyword>
<sequence>MMSLAGQDTMERPLGVAVTTWTSGTAAESDVRNIGDMTLRTHNVVGLQLCCGGVGPAVSVAVITVQEGPQLWVQAAVRISAAALVLECLVLLVFMLDCTPKGPGNGAGTTWQVKVPSKRTQGLAGEAFDDPETS</sequence>
<proteinExistence type="predicted"/>
<name>A0AAV7SMG5_PLEWA</name>